<sequence length="133" mass="15229">MNNTRNPGYSFPSFFHINIAAKIEIVAHNIYVPRKIAIFSSQFIGEVIFKKPTSSFELKNIFLDEKCDFLVFHIYEPYEDEDLGNPDVQVGLIDVKLFGKYLPTGENPPEGVINDKIPDRKYSNELEAMIEAL</sequence>
<comment type="caution">
    <text evidence="1">The sequence shown here is derived from an EMBL/GenBank/DDBJ whole genome shotgun (WGS) entry which is preliminary data.</text>
</comment>
<gene>
    <name evidence="1" type="ORF">CAMP_LOCUS6385</name>
</gene>
<proteinExistence type="predicted"/>
<protein>
    <submittedName>
        <fullName evidence="1">Uncharacterized protein</fullName>
    </submittedName>
</protein>
<reference evidence="1" key="1">
    <citation type="submission" date="2022-11" db="EMBL/GenBank/DDBJ databases">
        <authorList>
            <person name="Kikuchi T."/>
        </authorList>
    </citation>
    <scope>NUCLEOTIDE SEQUENCE</scope>
    <source>
        <strain evidence="1">PS1010</strain>
    </source>
</reference>
<dbReference type="Proteomes" id="UP001152747">
    <property type="component" value="Unassembled WGS sequence"/>
</dbReference>
<dbReference type="AlphaFoldDB" id="A0A9P1IF80"/>
<name>A0A9P1IF80_9PELO</name>
<keyword evidence="2" id="KW-1185">Reference proteome</keyword>
<evidence type="ECO:0000313" key="1">
    <source>
        <dbReference type="EMBL" id="CAI5443748.1"/>
    </source>
</evidence>
<organism evidence="1 2">
    <name type="scientific">Caenorhabditis angaria</name>
    <dbReference type="NCBI Taxonomy" id="860376"/>
    <lineage>
        <taxon>Eukaryota</taxon>
        <taxon>Metazoa</taxon>
        <taxon>Ecdysozoa</taxon>
        <taxon>Nematoda</taxon>
        <taxon>Chromadorea</taxon>
        <taxon>Rhabditida</taxon>
        <taxon>Rhabditina</taxon>
        <taxon>Rhabditomorpha</taxon>
        <taxon>Rhabditoidea</taxon>
        <taxon>Rhabditidae</taxon>
        <taxon>Peloderinae</taxon>
        <taxon>Caenorhabditis</taxon>
    </lineage>
</organism>
<accession>A0A9P1IF80</accession>
<dbReference type="OrthoDB" id="66599at2759"/>
<evidence type="ECO:0000313" key="2">
    <source>
        <dbReference type="Proteomes" id="UP001152747"/>
    </source>
</evidence>
<dbReference type="EMBL" id="CANHGI010000002">
    <property type="protein sequence ID" value="CAI5443748.1"/>
    <property type="molecule type" value="Genomic_DNA"/>
</dbReference>